<dbReference type="InterPro" id="IPR026022">
    <property type="entry name" value="PhoU_dom"/>
</dbReference>
<reference evidence="3 4" key="3">
    <citation type="submission" date="2021-02" db="EMBL/GenBank/DDBJ databases">
        <authorList>
            <person name="Merkel A.Y."/>
        </authorList>
    </citation>
    <scope>NUCLEOTIDE SEQUENCE [LARGE SCALE GENOMIC DNA]</scope>
    <source>
        <strain evidence="3 4">T05b</strain>
    </source>
</reference>
<dbReference type="EMBL" id="JAFHKK010000001">
    <property type="protein sequence ID" value="MBN2963182.1"/>
    <property type="molecule type" value="Genomic_DNA"/>
</dbReference>
<protein>
    <submittedName>
        <fullName evidence="3">PhoU family transcriptional regulator</fullName>
    </submittedName>
</protein>
<dbReference type="Gene3D" id="1.20.58.220">
    <property type="entry name" value="Phosphate transport system protein phou homolog 2, domain 2"/>
    <property type="match status" value="1"/>
</dbReference>
<evidence type="ECO:0000313" key="3">
    <source>
        <dbReference type="EMBL" id="MBN2963182.1"/>
    </source>
</evidence>
<sequence>MLPKHDQKLQEIRNLLTDLGQDLVTAAEKALHGLQTGDTSRFEAARLMLKNSGTKGNHIDNQIVTSLALFGAEATDLRELVAYLKATNEMVRISENIKAFSKRIHPLMENGACFPSCQEYGAHLCKSATVAITVAMKAFETNNKDEVEAIYRKVQVEESKTDDLYAILEKNILSELSKLNEFNTNHIQILSTMRKLERIADRAVNISKLLMFAKVGGELDVY</sequence>
<comment type="caution">
    <text evidence="3">The sequence shown here is derived from an EMBL/GenBank/DDBJ whole genome shotgun (WGS) entry which is preliminary data.</text>
</comment>
<reference evidence="4" key="2">
    <citation type="submission" date="2021-02" db="EMBL/GenBank/DDBJ databases">
        <title>Sulfurospirillum tamanensis sp. nov.</title>
        <authorList>
            <person name="Merkel A.Y."/>
        </authorList>
    </citation>
    <scope>NUCLEOTIDE SEQUENCE [LARGE SCALE GENOMIC DNA]</scope>
    <source>
        <strain evidence="4">T05b</strain>
    </source>
</reference>
<accession>A0ABS2WNQ5</accession>
<comment type="similarity">
    <text evidence="1">Belongs to the PhoU family.</text>
</comment>
<dbReference type="Proteomes" id="UP000703590">
    <property type="component" value="Unassembled WGS sequence"/>
</dbReference>
<dbReference type="InterPro" id="IPR038078">
    <property type="entry name" value="PhoU-like_sf"/>
</dbReference>
<reference evidence="3 4" key="1">
    <citation type="submission" date="2021-02" db="EMBL/GenBank/DDBJ databases">
        <title>Sulfurospirillum tamanensis sp. nov.</title>
        <authorList>
            <person name="Frolova A."/>
            <person name="Merkel A."/>
            <person name="Slobodkin A."/>
        </authorList>
    </citation>
    <scope>NUCLEOTIDE SEQUENCE [LARGE SCALE GENOMIC DNA]</scope>
    <source>
        <strain evidence="3 4">T05b</strain>
    </source>
</reference>
<dbReference type="RefSeq" id="WP_205457624.1">
    <property type="nucleotide sequence ID" value="NZ_JAFHKK010000001.1"/>
</dbReference>
<dbReference type="PANTHER" id="PTHR42930:SF3">
    <property type="entry name" value="PHOSPHATE-SPECIFIC TRANSPORT SYSTEM ACCESSORY PROTEIN PHOU"/>
    <property type="match status" value="1"/>
</dbReference>
<gene>
    <name evidence="3" type="ORF">JWV37_00175</name>
</gene>
<proteinExistence type="inferred from homology"/>
<dbReference type="Pfam" id="PF01895">
    <property type="entry name" value="PhoU"/>
    <property type="match status" value="1"/>
</dbReference>
<dbReference type="PANTHER" id="PTHR42930">
    <property type="entry name" value="PHOSPHATE-SPECIFIC TRANSPORT SYSTEM ACCESSORY PROTEIN PHOU"/>
    <property type="match status" value="1"/>
</dbReference>
<organism evidence="3 4">
    <name type="scientific">Sulfurospirillum tamanense</name>
    <dbReference type="NCBI Taxonomy" id="2813362"/>
    <lineage>
        <taxon>Bacteria</taxon>
        <taxon>Pseudomonadati</taxon>
        <taxon>Campylobacterota</taxon>
        <taxon>Epsilonproteobacteria</taxon>
        <taxon>Campylobacterales</taxon>
        <taxon>Sulfurospirillaceae</taxon>
        <taxon>Sulfurospirillum</taxon>
    </lineage>
</organism>
<dbReference type="InterPro" id="IPR028366">
    <property type="entry name" value="PhoU"/>
</dbReference>
<name>A0ABS2WNQ5_9BACT</name>
<keyword evidence="4" id="KW-1185">Reference proteome</keyword>
<dbReference type="SUPFAM" id="SSF109755">
    <property type="entry name" value="PhoU-like"/>
    <property type="match status" value="1"/>
</dbReference>
<evidence type="ECO:0000256" key="1">
    <source>
        <dbReference type="ARBA" id="ARBA00008107"/>
    </source>
</evidence>
<evidence type="ECO:0000313" key="4">
    <source>
        <dbReference type="Proteomes" id="UP000703590"/>
    </source>
</evidence>
<evidence type="ECO:0000259" key="2">
    <source>
        <dbReference type="Pfam" id="PF01895"/>
    </source>
</evidence>
<feature type="domain" description="PhoU" evidence="2">
    <location>
        <begin position="127"/>
        <end position="209"/>
    </location>
</feature>